<dbReference type="GO" id="GO:0009231">
    <property type="term" value="P:riboflavin biosynthetic process"/>
    <property type="evidence" value="ECO:0007669"/>
    <property type="project" value="InterPro"/>
</dbReference>
<dbReference type="Proteomes" id="UP000249135">
    <property type="component" value="Unassembled WGS sequence"/>
</dbReference>
<accession>A0A2W5PLG2</accession>
<dbReference type="GO" id="GO:0008703">
    <property type="term" value="F:5-amino-6-(5-phosphoribosylamino)uracil reductase activity"/>
    <property type="evidence" value="ECO:0007669"/>
    <property type="project" value="InterPro"/>
</dbReference>
<comment type="caution">
    <text evidence="5">The sequence shown here is derived from an EMBL/GenBank/DDBJ whole genome shotgun (WGS) entry which is preliminary data.</text>
</comment>
<evidence type="ECO:0000259" key="4">
    <source>
        <dbReference type="Pfam" id="PF01872"/>
    </source>
</evidence>
<dbReference type="PANTHER" id="PTHR38011:SF7">
    <property type="entry name" value="2,5-DIAMINO-6-RIBOSYLAMINO-4(3H)-PYRIMIDINONE 5'-PHOSPHATE REDUCTASE"/>
    <property type="match status" value="1"/>
</dbReference>
<dbReference type="SUPFAM" id="SSF53597">
    <property type="entry name" value="Dihydrofolate reductase-like"/>
    <property type="match status" value="1"/>
</dbReference>
<dbReference type="PANTHER" id="PTHR38011">
    <property type="entry name" value="DIHYDROFOLATE REDUCTASE FAMILY PROTEIN (AFU_ORTHOLOGUE AFUA_8G06820)"/>
    <property type="match status" value="1"/>
</dbReference>
<dbReference type="Gene3D" id="3.40.430.10">
    <property type="entry name" value="Dihydrofolate Reductase, subunit A"/>
    <property type="match status" value="1"/>
</dbReference>
<evidence type="ECO:0000256" key="1">
    <source>
        <dbReference type="ARBA" id="ARBA00005104"/>
    </source>
</evidence>
<keyword evidence="3" id="KW-0560">Oxidoreductase</keyword>
<proteinExistence type="predicted"/>
<name>A0A2W5PLG2_VARPD</name>
<keyword evidence="2" id="KW-0521">NADP</keyword>
<dbReference type="Pfam" id="PF01872">
    <property type="entry name" value="RibD_C"/>
    <property type="match status" value="1"/>
</dbReference>
<evidence type="ECO:0000313" key="5">
    <source>
        <dbReference type="EMBL" id="PZQ66482.1"/>
    </source>
</evidence>
<reference evidence="5 6" key="1">
    <citation type="submission" date="2017-08" db="EMBL/GenBank/DDBJ databases">
        <title>Infants hospitalized years apart are colonized by the same room-sourced microbial strains.</title>
        <authorList>
            <person name="Brooks B."/>
            <person name="Olm M.R."/>
            <person name="Firek B.A."/>
            <person name="Baker R."/>
            <person name="Thomas B.C."/>
            <person name="Morowitz M.J."/>
            <person name="Banfield J.F."/>
        </authorList>
    </citation>
    <scope>NUCLEOTIDE SEQUENCE [LARGE SCALE GENOMIC DNA]</scope>
    <source>
        <strain evidence="5">S2_005_003_R2_41</strain>
    </source>
</reference>
<dbReference type="AlphaFoldDB" id="A0A2W5PLG2"/>
<dbReference type="InterPro" id="IPR024072">
    <property type="entry name" value="DHFR-like_dom_sf"/>
</dbReference>
<evidence type="ECO:0000256" key="2">
    <source>
        <dbReference type="ARBA" id="ARBA00022857"/>
    </source>
</evidence>
<organism evidence="5 6">
    <name type="scientific">Variovorax paradoxus</name>
    <dbReference type="NCBI Taxonomy" id="34073"/>
    <lineage>
        <taxon>Bacteria</taxon>
        <taxon>Pseudomonadati</taxon>
        <taxon>Pseudomonadota</taxon>
        <taxon>Betaproteobacteria</taxon>
        <taxon>Burkholderiales</taxon>
        <taxon>Comamonadaceae</taxon>
        <taxon>Variovorax</taxon>
    </lineage>
</organism>
<gene>
    <name evidence="5" type="ORF">DI563_23425</name>
</gene>
<feature type="domain" description="Bacterial bifunctional deaminase-reductase C-terminal" evidence="4">
    <location>
        <begin position="106"/>
        <end position="283"/>
    </location>
</feature>
<evidence type="ECO:0000256" key="3">
    <source>
        <dbReference type="ARBA" id="ARBA00023002"/>
    </source>
</evidence>
<protein>
    <recommendedName>
        <fullName evidence="4">Bacterial bifunctional deaminase-reductase C-terminal domain-containing protein</fullName>
    </recommendedName>
</protein>
<dbReference type="EMBL" id="QFPP01000415">
    <property type="protein sequence ID" value="PZQ66482.1"/>
    <property type="molecule type" value="Genomic_DNA"/>
</dbReference>
<comment type="pathway">
    <text evidence="1">Cofactor biosynthesis; riboflavin biosynthesis.</text>
</comment>
<dbReference type="InterPro" id="IPR050765">
    <property type="entry name" value="Riboflavin_Biosynth_HTPR"/>
</dbReference>
<dbReference type="InterPro" id="IPR002734">
    <property type="entry name" value="RibDG_C"/>
</dbReference>
<sequence>MPLLACASASAPRWAPIAASFGDRHLSALPLPPHASPSAHGVGALWPLCVEIAARRRRGERAGGDGLPLAWSAATGYALEGAWDAESQALFSLFKPLLDRQGSDARWVVGQLGQSLDGCIATHNGDSFFVNGPEGLVHVHRLRALCDAVIVGAGTACLDNPQLTTRRAAGPNPTRVVIDPDLRVPAGARVFTDGQAPTLLVCDPEHAQRAAARLGGDRVIAIARSSALQGQMPLGEVVAALRARGLDLLFVEGGGLTVSQFVRQGCLDRLHLLVAPVMIGAGHPGLQVRRADAMREALRPPARTFALGTDLLWDLDLRAAPA</sequence>
<evidence type="ECO:0000313" key="6">
    <source>
        <dbReference type="Proteomes" id="UP000249135"/>
    </source>
</evidence>